<dbReference type="PROSITE" id="PS01124">
    <property type="entry name" value="HTH_ARAC_FAMILY_2"/>
    <property type="match status" value="1"/>
</dbReference>
<dbReference type="Proteomes" id="UP000095651">
    <property type="component" value="Unassembled WGS sequence"/>
</dbReference>
<dbReference type="AlphaFoldDB" id="A0A174GE50"/>
<dbReference type="EMBL" id="CYZE01000008">
    <property type="protein sequence ID" value="CUO59119.1"/>
    <property type="molecule type" value="Genomic_DNA"/>
</dbReference>
<evidence type="ECO:0000256" key="3">
    <source>
        <dbReference type="ARBA" id="ARBA00023163"/>
    </source>
</evidence>
<evidence type="ECO:0000256" key="1">
    <source>
        <dbReference type="ARBA" id="ARBA00023015"/>
    </source>
</evidence>
<dbReference type="InterPro" id="IPR018060">
    <property type="entry name" value="HTH_AraC"/>
</dbReference>
<keyword evidence="1" id="KW-0805">Transcription regulation</keyword>
<feature type="domain" description="HTH araC/xylS-type" evidence="4">
    <location>
        <begin position="190"/>
        <end position="288"/>
    </location>
</feature>
<dbReference type="SUPFAM" id="SSF51215">
    <property type="entry name" value="Regulatory protein AraC"/>
    <property type="match status" value="1"/>
</dbReference>
<dbReference type="SUPFAM" id="SSF46689">
    <property type="entry name" value="Homeodomain-like"/>
    <property type="match status" value="2"/>
</dbReference>
<proteinExistence type="predicted"/>
<dbReference type="PANTHER" id="PTHR43280">
    <property type="entry name" value="ARAC-FAMILY TRANSCRIPTIONAL REGULATOR"/>
    <property type="match status" value="1"/>
</dbReference>
<protein>
    <submittedName>
        <fullName evidence="6">AraC family transcriptional regulator</fullName>
    </submittedName>
    <submittedName>
        <fullName evidence="5">DNA-binding domain-containing protein</fullName>
    </submittedName>
</protein>
<dbReference type="GO" id="GO:0003700">
    <property type="term" value="F:DNA-binding transcription factor activity"/>
    <property type="evidence" value="ECO:0007669"/>
    <property type="project" value="InterPro"/>
</dbReference>
<gene>
    <name evidence="5" type="primary">tetD_2</name>
    <name evidence="6" type="ORF">DXC39_15870</name>
    <name evidence="5" type="ORF">ERS852407_03302</name>
</gene>
<dbReference type="Gene3D" id="2.60.120.10">
    <property type="entry name" value="Jelly Rolls"/>
    <property type="match status" value="1"/>
</dbReference>
<name>A0A174GE50_9FIRM</name>
<reference evidence="5 7" key="1">
    <citation type="submission" date="2015-09" db="EMBL/GenBank/DDBJ databases">
        <authorList>
            <consortium name="Pathogen Informatics"/>
        </authorList>
    </citation>
    <scope>NUCLEOTIDE SEQUENCE [LARGE SCALE GENOMIC DNA]</scope>
    <source>
        <strain evidence="5 7">2789STDY5608850</strain>
    </source>
</reference>
<evidence type="ECO:0000313" key="6">
    <source>
        <dbReference type="EMBL" id="RGM03212.1"/>
    </source>
</evidence>
<dbReference type="Proteomes" id="UP000261257">
    <property type="component" value="Unassembled WGS sequence"/>
</dbReference>
<dbReference type="Pfam" id="PF12833">
    <property type="entry name" value="HTH_18"/>
    <property type="match status" value="1"/>
</dbReference>
<dbReference type="InterPro" id="IPR037923">
    <property type="entry name" value="HTH-like"/>
</dbReference>
<dbReference type="EMBL" id="QSSQ01000015">
    <property type="protein sequence ID" value="RGM03212.1"/>
    <property type="molecule type" value="Genomic_DNA"/>
</dbReference>
<sequence length="289" mass="33348">MIAKEYIIPGHSTPTSQLRMTEVLTLHKDKVLLYEHHHTEIEIGLYNSFGEYSIDGIIYHFQPGDIFIFPSNTDHRILKLERNSDLKVLNIFLEPTLIWSPGNGMFNPRYINVFSRPEFNYHLPAGDPFNAQLTMRLLDIRKEFCDRLPEYESMVKVHLLAILIEITRHYNPQEQITASPANEENLICLEHAIEYIMTNLTASLTLNDIARHAGLSRTYFSTIFKKMNGISVWDFITIKRIDLAIHYLTQTSKDITEIAGLCGFNSTTNFNYAFKKITSLSPGVYRKSI</sequence>
<reference evidence="6 8" key="2">
    <citation type="submission" date="2018-08" db="EMBL/GenBank/DDBJ databases">
        <title>A genome reference for cultivated species of the human gut microbiota.</title>
        <authorList>
            <person name="Zou Y."/>
            <person name="Xue W."/>
            <person name="Luo G."/>
        </authorList>
    </citation>
    <scope>NUCLEOTIDE SEQUENCE [LARGE SCALE GENOMIC DNA]</scope>
    <source>
        <strain evidence="6 8">TF05-11AC</strain>
    </source>
</reference>
<evidence type="ECO:0000313" key="5">
    <source>
        <dbReference type="EMBL" id="CUO59119.1"/>
    </source>
</evidence>
<dbReference type="RefSeq" id="WP_055656822.1">
    <property type="nucleotide sequence ID" value="NZ_CABIXC010000008.1"/>
</dbReference>
<dbReference type="InterPro" id="IPR014710">
    <property type="entry name" value="RmlC-like_jellyroll"/>
</dbReference>
<evidence type="ECO:0000256" key="2">
    <source>
        <dbReference type="ARBA" id="ARBA00023125"/>
    </source>
</evidence>
<dbReference type="GO" id="GO:0043565">
    <property type="term" value="F:sequence-specific DNA binding"/>
    <property type="evidence" value="ECO:0007669"/>
    <property type="project" value="InterPro"/>
</dbReference>
<evidence type="ECO:0000313" key="8">
    <source>
        <dbReference type="Proteomes" id="UP000261257"/>
    </source>
</evidence>
<keyword evidence="3" id="KW-0804">Transcription</keyword>
<accession>A0A174GE50</accession>
<evidence type="ECO:0000313" key="7">
    <source>
        <dbReference type="Proteomes" id="UP000095651"/>
    </source>
</evidence>
<evidence type="ECO:0000259" key="4">
    <source>
        <dbReference type="PROSITE" id="PS01124"/>
    </source>
</evidence>
<dbReference type="Gene3D" id="1.10.10.60">
    <property type="entry name" value="Homeodomain-like"/>
    <property type="match status" value="2"/>
</dbReference>
<dbReference type="PANTHER" id="PTHR43280:SF28">
    <property type="entry name" value="HTH-TYPE TRANSCRIPTIONAL ACTIVATOR RHAS"/>
    <property type="match status" value="1"/>
</dbReference>
<keyword evidence="2 5" id="KW-0238">DNA-binding</keyword>
<organism evidence="5 7">
    <name type="scientific">Hungatella hathewayi</name>
    <dbReference type="NCBI Taxonomy" id="154046"/>
    <lineage>
        <taxon>Bacteria</taxon>
        <taxon>Bacillati</taxon>
        <taxon>Bacillota</taxon>
        <taxon>Clostridia</taxon>
        <taxon>Lachnospirales</taxon>
        <taxon>Lachnospiraceae</taxon>
        <taxon>Hungatella</taxon>
    </lineage>
</organism>
<dbReference type="SMART" id="SM00342">
    <property type="entry name" value="HTH_ARAC"/>
    <property type="match status" value="1"/>
</dbReference>
<dbReference type="InterPro" id="IPR009057">
    <property type="entry name" value="Homeodomain-like_sf"/>
</dbReference>